<sequence>MTTYDYAAYVAALPRVLSGAAALLRDAGGRVLLVEPNYRPGWALPGGTIESDAGETPREAARRETLEEIGLDVEPGRLLAVDWVRGSGRPPIVAYVYDGGVLDDGQFSAIRLQQEELVSWKLVERHEITLYLLGSLGLRVLAALDALTAGTAPVELVDGRPVG</sequence>
<protein>
    <submittedName>
        <fullName evidence="5">NUDIX domain-containing protein</fullName>
    </submittedName>
</protein>
<dbReference type="STRING" id="1196353.SAMN05444921_122122"/>
<keyword evidence="2" id="KW-0378">Hydrolase</keyword>
<dbReference type="Pfam" id="PF00293">
    <property type="entry name" value="NUDIX"/>
    <property type="match status" value="1"/>
</dbReference>
<keyword evidence="6" id="KW-1185">Reference proteome</keyword>
<organism evidence="5 6">
    <name type="scientific">Streptomyces wuyuanensis</name>
    <dbReference type="NCBI Taxonomy" id="1196353"/>
    <lineage>
        <taxon>Bacteria</taxon>
        <taxon>Bacillati</taxon>
        <taxon>Actinomycetota</taxon>
        <taxon>Actinomycetes</taxon>
        <taxon>Kitasatosporales</taxon>
        <taxon>Streptomycetaceae</taxon>
        <taxon>Streptomyces</taxon>
    </lineage>
</organism>
<reference evidence="6" key="1">
    <citation type="submission" date="2016-10" db="EMBL/GenBank/DDBJ databases">
        <authorList>
            <person name="Varghese N."/>
            <person name="Submissions S."/>
        </authorList>
    </citation>
    <scope>NUCLEOTIDE SEQUENCE [LARGE SCALE GENOMIC DNA]</scope>
    <source>
        <strain evidence="6">CGMCC 4.7042</strain>
    </source>
</reference>
<dbReference type="PANTHER" id="PTHR43046">
    <property type="entry name" value="GDP-MANNOSE MANNOSYL HYDROLASE"/>
    <property type="match status" value="1"/>
</dbReference>
<dbReference type="PANTHER" id="PTHR43046:SF12">
    <property type="entry name" value="GDP-MANNOSE MANNOSYL HYDROLASE"/>
    <property type="match status" value="1"/>
</dbReference>
<dbReference type="PROSITE" id="PS51462">
    <property type="entry name" value="NUDIX"/>
    <property type="match status" value="1"/>
</dbReference>
<dbReference type="InterPro" id="IPR000086">
    <property type="entry name" value="NUDIX_hydrolase_dom"/>
</dbReference>
<dbReference type="AlphaFoldDB" id="A0A1G9ZW67"/>
<comment type="cofactor">
    <cofactor evidence="1">
        <name>Mg(2+)</name>
        <dbReference type="ChEBI" id="CHEBI:18420"/>
    </cofactor>
</comment>
<dbReference type="Proteomes" id="UP000199063">
    <property type="component" value="Unassembled WGS sequence"/>
</dbReference>
<keyword evidence="3" id="KW-0460">Magnesium</keyword>
<proteinExistence type="predicted"/>
<feature type="domain" description="Nudix hydrolase" evidence="4">
    <location>
        <begin position="14"/>
        <end position="145"/>
    </location>
</feature>
<dbReference type="SUPFAM" id="SSF55811">
    <property type="entry name" value="Nudix"/>
    <property type="match status" value="1"/>
</dbReference>
<evidence type="ECO:0000259" key="4">
    <source>
        <dbReference type="PROSITE" id="PS51462"/>
    </source>
</evidence>
<dbReference type="RefSeq" id="WP_093659812.1">
    <property type="nucleotide sequence ID" value="NZ_FNHI01000022.1"/>
</dbReference>
<dbReference type="GeneID" id="40832895"/>
<accession>A0A1G9ZW67</accession>
<dbReference type="OrthoDB" id="4247482at2"/>
<evidence type="ECO:0000256" key="1">
    <source>
        <dbReference type="ARBA" id="ARBA00001946"/>
    </source>
</evidence>
<dbReference type="InterPro" id="IPR015797">
    <property type="entry name" value="NUDIX_hydrolase-like_dom_sf"/>
</dbReference>
<evidence type="ECO:0000313" key="5">
    <source>
        <dbReference type="EMBL" id="SDN24933.1"/>
    </source>
</evidence>
<dbReference type="CDD" id="cd18876">
    <property type="entry name" value="NUDIX_Hydrolase"/>
    <property type="match status" value="1"/>
</dbReference>
<gene>
    <name evidence="5" type="ORF">SAMN05444921_122122</name>
</gene>
<name>A0A1G9ZW67_9ACTN</name>
<evidence type="ECO:0000256" key="3">
    <source>
        <dbReference type="ARBA" id="ARBA00022842"/>
    </source>
</evidence>
<dbReference type="EMBL" id="FNHI01000022">
    <property type="protein sequence ID" value="SDN24933.1"/>
    <property type="molecule type" value="Genomic_DNA"/>
</dbReference>
<evidence type="ECO:0000313" key="6">
    <source>
        <dbReference type="Proteomes" id="UP000199063"/>
    </source>
</evidence>
<evidence type="ECO:0000256" key="2">
    <source>
        <dbReference type="ARBA" id="ARBA00022801"/>
    </source>
</evidence>
<dbReference type="Gene3D" id="3.90.79.10">
    <property type="entry name" value="Nucleoside Triphosphate Pyrophosphohydrolase"/>
    <property type="match status" value="1"/>
</dbReference>
<dbReference type="GO" id="GO:0016787">
    <property type="term" value="F:hydrolase activity"/>
    <property type="evidence" value="ECO:0007669"/>
    <property type="project" value="UniProtKB-KW"/>
</dbReference>